<dbReference type="Pfam" id="PF17954">
    <property type="entry name" value="Pirin_C_2"/>
    <property type="match status" value="1"/>
</dbReference>
<dbReference type="Gene3D" id="2.60.120.10">
    <property type="entry name" value="Jelly Rolls"/>
    <property type="match status" value="2"/>
</dbReference>
<dbReference type="InterPro" id="IPR012093">
    <property type="entry name" value="Pirin"/>
</dbReference>
<feature type="domain" description="Pirin N-terminal" evidence="3">
    <location>
        <begin position="5"/>
        <end position="119"/>
    </location>
</feature>
<comment type="similarity">
    <text evidence="1 2">Belongs to the pirin family.</text>
</comment>
<organism evidence="5 6">
    <name type="scientific">Agarivorans aestuarii</name>
    <dbReference type="NCBI Taxonomy" id="1563703"/>
    <lineage>
        <taxon>Bacteria</taxon>
        <taxon>Pseudomonadati</taxon>
        <taxon>Pseudomonadota</taxon>
        <taxon>Gammaproteobacteria</taxon>
        <taxon>Alteromonadales</taxon>
        <taxon>Alteromonadaceae</taxon>
        <taxon>Agarivorans</taxon>
    </lineage>
</organism>
<dbReference type="RefSeq" id="WP_329775177.1">
    <property type="nucleotide sequence ID" value="NZ_JAYDYW010000006.1"/>
</dbReference>
<evidence type="ECO:0000256" key="2">
    <source>
        <dbReference type="RuleBase" id="RU003457"/>
    </source>
</evidence>
<evidence type="ECO:0000256" key="1">
    <source>
        <dbReference type="ARBA" id="ARBA00008416"/>
    </source>
</evidence>
<protein>
    <submittedName>
        <fullName evidence="5">Pirin family protein</fullName>
    </submittedName>
</protein>
<dbReference type="PANTHER" id="PTHR43212">
    <property type="entry name" value="QUERCETIN 2,3-DIOXYGENASE"/>
    <property type="match status" value="1"/>
</dbReference>
<dbReference type="InterPro" id="IPR003829">
    <property type="entry name" value="Pirin_N_dom"/>
</dbReference>
<dbReference type="SUPFAM" id="SSF51182">
    <property type="entry name" value="RmlC-like cupins"/>
    <property type="match status" value="1"/>
</dbReference>
<feature type="domain" description="Quercetin 2,3-dioxygenase C-terminal cupin" evidence="4">
    <location>
        <begin position="144"/>
        <end position="233"/>
    </location>
</feature>
<dbReference type="InterPro" id="IPR041602">
    <property type="entry name" value="Quercetinase_C"/>
</dbReference>
<evidence type="ECO:0000259" key="3">
    <source>
        <dbReference type="Pfam" id="PF02678"/>
    </source>
</evidence>
<accession>A0ABU7G3W7</accession>
<reference evidence="6" key="1">
    <citation type="submission" date="2023-07" db="EMBL/GenBank/DDBJ databases">
        <title>Draft genome sequence of Agarivorans aestuarii strain ZMCS4, a CAZymes producing bacteria isolated from the marine brown algae Clodostephus spongiosus.</title>
        <authorList>
            <person name="Lorente B."/>
            <person name="Cabral C."/>
            <person name="Frias J."/>
            <person name="Faria J."/>
            <person name="Toubarro D."/>
        </authorList>
    </citation>
    <scope>NUCLEOTIDE SEQUENCE [LARGE SCALE GENOMIC DNA]</scope>
    <source>
        <strain evidence="6">ZMCS4</strain>
    </source>
</reference>
<evidence type="ECO:0000259" key="4">
    <source>
        <dbReference type="Pfam" id="PF17954"/>
    </source>
</evidence>
<evidence type="ECO:0000313" key="5">
    <source>
        <dbReference type="EMBL" id="MEE1673952.1"/>
    </source>
</evidence>
<dbReference type="CDD" id="cd02910">
    <property type="entry name" value="cupin_Yhhw_N"/>
    <property type="match status" value="1"/>
</dbReference>
<sequence>MHYFRPARERGSVDLGWLKSQHSFSFANYYDPKHMGYSVLRVINQDSVAPSKGFDTHQHKDMEIISYVTSGVVEHIDSMGNRYQVPAGDIQVMSAGTGVSHSEFNGSDEEDLEFLQIWIKPQQTGLAPAYQQARIRQGEVLTPLVTPDGRDGSLIMNQDAALYRLAIDANSEFELEVMKACGYLHVVSGAANLQQASGGAYTVRPGDGVGVSGEQALTIRTENYAFEALWFDLPSA</sequence>
<name>A0ABU7G3W7_9ALTE</name>
<dbReference type="Pfam" id="PF02678">
    <property type="entry name" value="Pirin"/>
    <property type="match status" value="1"/>
</dbReference>
<evidence type="ECO:0000313" key="6">
    <source>
        <dbReference type="Proteomes" id="UP001310248"/>
    </source>
</evidence>
<keyword evidence="6" id="KW-1185">Reference proteome</keyword>
<dbReference type="InterPro" id="IPR011051">
    <property type="entry name" value="RmlC_Cupin_sf"/>
</dbReference>
<dbReference type="PANTHER" id="PTHR43212:SF3">
    <property type="entry name" value="QUERCETIN 2,3-DIOXYGENASE"/>
    <property type="match status" value="1"/>
</dbReference>
<dbReference type="EMBL" id="JAYDYW010000006">
    <property type="protein sequence ID" value="MEE1673952.1"/>
    <property type="molecule type" value="Genomic_DNA"/>
</dbReference>
<dbReference type="Proteomes" id="UP001310248">
    <property type="component" value="Unassembled WGS sequence"/>
</dbReference>
<dbReference type="InterPro" id="IPR014710">
    <property type="entry name" value="RmlC-like_jellyroll"/>
</dbReference>
<gene>
    <name evidence="5" type="ORF">SNR37_003379</name>
</gene>
<comment type="caution">
    <text evidence="5">The sequence shown here is derived from an EMBL/GenBank/DDBJ whole genome shotgun (WGS) entry which is preliminary data.</text>
</comment>
<proteinExistence type="inferred from homology"/>
<reference evidence="5 6" key="2">
    <citation type="submission" date="2023-12" db="EMBL/GenBank/DDBJ databases">
        <authorList>
            <consortium name="Cladostephus spongiosus"/>
            <person name="Lorente B."/>
            <person name="Cabral C."/>
            <person name="Frias J."/>
            <person name="Faria J."/>
            <person name="Toubarro D."/>
        </authorList>
    </citation>
    <scope>NUCLEOTIDE SEQUENCE [LARGE SCALE GENOMIC DNA]</scope>
    <source>
        <strain evidence="5 6">ZMCS4</strain>
    </source>
</reference>